<evidence type="ECO:0000256" key="2">
    <source>
        <dbReference type="SAM" id="Phobius"/>
    </source>
</evidence>
<gene>
    <name evidence="3" type="ORF">JR316_011387</name>
</gene>
<keyword evidence="2" id="KW-0812">Transmembrane</keyword>
<dbReference type="EMBL" id="JAFIQS010000014">
    <property type="protein sequence ID" value="KAG5163607.1"/>
    <property type="molecule type" value="Genomic_DNA"/>
</dbReference>
<evidence type="ECO:0000256" key="1">
    <source>
        <dbReference type="SAM" id="MobiDB-lite"/>
    </source>
</evidence>
<feature type="transmembrane region" description="Helical" evidence="2">
    <location>
        <begin position="86"/>
        <end position="112"/>
    </location>
</feature>
<feature type="transmembrane region" description="Helical" evidence="2">
    <location>
        <begin position="124"/>
        <end position="145"/>
    </location>
</feature>
<keyword evidence="2" id="KW-0472">Membrane</keyword>
<sequence length="320" mass="35056">MASSTDTTPFVTAFLVLQLSGAGIFALVVFSALIFRTAAKRHPIWFSFCISWIVFGVSYALLLVAGQQFRRPAPERALCTVQAASVYAAPFLVMGSTLGLVVHLLLNVLTALSRSPKKKEHLNIMRALVVLPWMIWVAVLVGVLVPKGDLRFSHHCELNYNWSRSNQQSFDLFAVAIGVHLYQNRGICNIFSQAMAMALRILIFTILGCGALGVGLVFAVTSTRGVQFDLALAILPPAAALTFGTQLDLLRGWLFWRKPVPVIPDQMSFTLTTVNSISSQSTQSIRRVSTASRVPPTGFSHEPSMHQVNGPPDLSSFLHF</sequence>
<keyword evidence="2" id="KW-1133">Transmembrane helix</keyword>
<feature type="transmembrane region" description="Helical" evidence="2">
    <location>
        <begin position="12"/>
        <end position="35"/>
    </location>
</feature>
<proteinExistence type="predicted"/>
<accession>A0A8H8CEU6</accession>
<comment type="caution">
    <text evidence="3">The sequence shown here is derived from an EMBL/GenBank/DDBJ whole genome shotgun (WGS) entry which is preliminary data.</text>
</comment>
<feature type="transmembrane region" description="Helical" evidence="2">
    <location>
        <begin position="194"/>
        <end position="218"/>
    </location>
</feature>
<reference evidence="3" key="1">
    <citation type="submission" date="2021-02" db="EMBL/GenBank/DDBJ databases">
        <title>Psilocybe cubensis genome.</title>
        <authorList>
            <person name="Mckernan K.J."/>
            <person name="Crawford S."/>
            <person name="Trippe A."/>
            <person name="Kane L.T."/>
            <person name="Mclaughlin S."/>
        </authorList>
    </citation>
    <scope>NUCLEOTIDE SEQUENCE [LARGE SCALE GENOMIC DNA]</scope>
    <source>
        <strain evidence="3">MGC-MH-2018</strain>
    </source>
</reference>
<protein>
    <submittedName>
        <fullName evidence="3">Uncharacterized protein</fullName>
    </submittedName>
</protein>
<feature type="region of interest" description="Disordered" evidence="1">
    <location>
        <begin position="293"/>
        <end position="320"/>
    </location>
</feature>
<dbReference type="AlphaFoldDB" id="A0A8H8CEU6"/>
<feature type="transmembrane region" description="Helical" evidence="2">
    <location>
        <begin position="44"/>
        <end position="66"/>
    </location>
</feature>
<organism evidence="3">
    <name type="scientific">Psilocybe cubensis</name>
    <name type="common">Psychedelic mushroom</name>
    <name type="synonym">Stropharia cubensis</name>
    <dbReference type="NCBI Taxonomy" id="181762"/>
    <lineage>
        <taxon>Eukaryota</taxon>
        <taxon>Fungi</taxon>
        <taxon>Dikarya</taxon>
        <taxon>Basidiomycota</taxon>
        <taxon>Agaricomycotina</taxon>
        <taxon>Agaricomycetes</taxon>
        <taxon>Agaricomycetidae</taxon>
        <taxon>Agaricales</taxon>
        <taxon>Agaricineae</taxon>
        <taxon>Strophariaceae</taxon>
        <taxon>Psilocybe</taxon>
    </lineage>
</organism>
<evidence type="ECO:0000313" key="3">
    <source>
        <dbReference type="EMBL" id="KAG5163607.1"/>
    </source>
</evidence>
<name>A0A8H8CEU6_PSICU</name>